<keyword evidence="1" id="KW-0946">Virion</keyword>
<proteinExistence type="predicted"/>
<dbReference type="OrthoDB" id="1624479at2"/>
<sequence length="285" mass="30922">MSVQNFIPTIWSARLNESFKKNLVYGNVVNHDYEGEIKGQGSTVKINSIGAVTIGNYDKSKGIGNYDKSKGIGNPEELDSTQKNLVIDQAKYFNFQVDDVDKAQANVNLLDGGIVEASCGLANVVDQYIAGFYTEVKSGNTNGDDTTPIVPTKDTAYDLLVDLGVILDENDVPEGDRFVVVPAWYYGLLVKDPRYTKDANVMRTGFVGNIDNMAVYKSNNAPHTAGAKYKIIAGHKSAISFAGQVDSVEAYRPEKQFSDALKGLQVFGAKCIKPEALAVLTANKS</sequence>
<dbReference type="EMBL" id="LQRA01000078">
    <property type="protein sequence ID" value="KZE74373.1"/>
    <property type="molecule type" value="Genomic_DNA"/>
</dbReference>
<reference evidence="2" key="1">
    <citation type="submission" date="2016-01" db="EMBL/GenBank/DDBJ databases">
        <title>Draft genome of Chromobacterium sp. F49.</title>
        <authorList>
            <person name="Hong K.W."/>
        </authorList>
    </citation>
    <scope>NUCLEOTIDE SEQUENCE [LARGE SCALE GENOMIC DNA]</scope>
    <source>
        <strain evidence="2">M63</strain>
    </source>
</reference>
<name>A0A163V5N4_9BACL</name>
<dbReference type="Proteomes" id="UP000076563">
    <property type="component" value="Unassembled WGS sequence"/>
</dbReference>
<comment type="caution">
    <text evidence="1">The sequence shown here is derived from an EMBL/GenBank/DDBJ whole genome shotgun (WGS) entry which is preliminary data.</text>
</comment>
<dbReference type="AlphaFoldDB" id="A0A163V5N4"/>
<keyword evidence="2" id="KW-1185">Reference proteome</keyword>
<keyword evidence="1" id="KW-0167">Capsid protein</keyword>
<organism evidence="1 2">
    <name type="scientific">Paenibacillus elgii</name>
    <dbReference type="NCBI Taxonomy" id="189691"/>
    <lineage>
        <taxon>Bacteria</taxon>
        <taxon>Bacillati</taxon>
        <taxon>Bacillota</taxon>
        <taxon>Bacilli</taxon>
        <taxon>Bacillales</taxon>
        <taxon>Paenibacillaceae</taxon>
        <taxon>Paenibacillus</taxon>
    </lineage>
</organism>
<evidence type="ECO:0000313" key="1">
    <source>
        <dbReference type="EMBL" id="KZE74373.1"/>
    </source>
</evidence>
<dbReference type="STRING" id="1007103.GCA_000213315_01836"/>
<protein>
    <submittedName>
        <fullName evidence="1">p22 coat protein-protein 5 domain protein</fullName>
    </submittedName>
</protein>
<dbReference type="eggNOG" id="ENOG502Z96S">
    <property type="taxonomic scope" value="Bacteria"/>
</dbReference>
<evidence type="ECO:0000313" key="2">
    <source>
        <dbReference type="Proteomes" id="UP000076563"/>
    </source>
</evidence>
<gene>
    <name evidence="1" type="ORF">AV654_29210</name>
</gene>
<dbReference type="Pfam" id="PF25209">
    <property type="entry name" value="Phage_capsid_4"/>
    <property type="match status" value="1"/>
</dbReference>
<accession>A0A163V5N4</accession>
<dbReference type="RefSeq" id="WP_063185653.1">
    <property type="nucleotide sequence ID" value="NZ_LQRA01000078.1"/>
</dbReference>